<gene>
    <name evidence="2" type="ORF">AKO1_007347</name>
</gene>
<organism evidence="2 3">
    <name type="scientific">Acrasis kona</name>
    <dbReference type="NCBI Taxonomy" id="1008807"/>
    <lineage>
        <taxon>Eukaryota</taxon>
        <taxon>Discoba</taxon>
        <taxon>Heterolobosea</taxon>
        <taxon>Tetramitia</taxon>
        <taxon>Eutetramitia</taxon>
        <taxon>Acrasidae</taxon>
        <taxon>Acrasis</taxon>
    </lineage>
</organism>
<name>A0AAW2YRU1_9EUKA</name>
<evidence type="ECO:0000313" key="2">
    <source>
        <dbReference type="EMBL" id="KAL0479862.1"/>
    </source>
</evidence>
<dbReference type="AlphaFoldDB" id="A0AAW2YRU1"/>
<protein>
    <submittedName>
        <fullName evidence="2">GuaA</fullName>
    </submittedName>
</protein>
<evidence type="ECO:0000313" key="3">
    <source>
        <dbReference type="Proteomes" id="UP001431209"/>
    </source>
</evidence>
<comment type="caution">
    <text evidence="2">The sequence shown here is derived from an EMBL/GenBank/DDBJ whole genome shotgun (WGS) entry which is preliminary data.</text>
</comment>
<dbReference type="EMBL" id="JAOPGA020000605">
    <property type="protein sequence ID" value="KAL0479862.1"/>
    <property type="molecule type" value="Genomic_DNA"/>
</dbReference>
<sequence>MSITIQRVDKCLQMSNTSGYRSVQTESEGYEVEASKHQNVESLGTNSRFTVMCLAGKLSAVRTRHNLMRELSDMPMYSVQDLESHYRNFVPVPTFTKDSEDDENITEPDSMLSQEEEFTEDDFIQQSRRTNVQN</sequence>
<proteinExistence type="predicted"/>
<feature type="compositionally biased region" description="Polar residues" evidence="1">
    <location>
        <begin position="124"/>
        <end position="134"/>
    </location>
</feature>
<keyword evidence="3" id="KW-1185">Reference proteome</keyword>
<feature type="compositionally biased region" description="Acidic residues" evidence="1">
    <location>
        <begin position="114"/>
        <end position="123"/>
    </location>
</feature>
<evidence type="ECO:0000256" key="1">
    <source>
        <dbReference type="SAM" id="MobiDB-lite"/>
    </source>
</evidence>
<accession>A0AAW2YRU1</accession>
<reference evidence="2 3" key="1">
    <citation type="submission" date="2024-03" db="EMBL/GenBank/DDBJ databases">
        <title>The Acrasis kona genome and developmental transcriptomes reveal deep origins of eukaryotic multicellular pathways.</title>
        <authorList>
            <person name="Sheikh S."/>
            <person name="Fu C.-J."/>
            <person name="Brown M.W."/>
            <person name="Baldauf S.L."/>
        </authorList>
    </citation>
    <scope>NUCLEOTIDE SEQUENCE [LARGE SCALE GENOMIC DNA]</scope>
    <source>
        <strain evidence="2 3">ATCC MYA-3509</strain>
    </source>
</reference>
<dbReference type="Proteomes" id="UP001431209">
    <property type="component" value="Unassembled WGS sequence"/>
</dbReference>
<feature type="region of interest" description="Disordered" evidence="1">
    <location>
        <begin position="93"/>
        <end position="134"/>
    </location>
</feature>